<dbReference type="GO" id="GO:0016301">
    <property type="term" value="F:kinase activity"/>
    <property type="evidence" value="ECO:0007669"/>
    <property type="project" value="UniProtKB-KW"/>
</dbReference>
<dbReference type="Proteomes" id="UP001610563">
    <property type="component" value="Unassembled WGS sequence"/>
</dbReference>
<accession>A0ABR4GN89</accession>
<evidence type="ECO:0000256" key="2">
    <source>
        <dbReference type="ARBA" id="ARBA00022679"/>
    </source>
</evidence>
<keyword evidence="4 7" id="KW-0418">Kinase</keyword>
<dbReference type="Gene3D" id="1.10.510.10">
    <property type="entry name" value="Transferase(Phosphotransferase) domain 1"/>
    <property type="match status" value="1"/>
</dbReference>
<gene>
    <name evidence="7" type="ORF">BJX66DRAFT_321498</name>
</gene>
<keyword evidence="3" id="KW-0547">Nucleotide-binding</keyword>
<keyword evidence="8" id="KW-1185">Reference proteome</keyword>
<proteinExistence type="predicted"/>
<dbReference type="Pfam" id="PF00069">
    <property type="entry name" value="Pkinase"/>
    <property type="match status" value="1"/>
</dbReference>
<evidence type="ECO:0000313" key="8">
    <source>
        <dbReference type="Proteomes" id="UP001610563"/>
    </source>
</evidence>
<evidence type="ECO:0000256" key="4">
    <source>
        <dbReference type="ARBA" id="ARBA00022777"/>
    </source>
</evidence>
<evidence type="ECO:0000256" key="3">
    <source>
        <dbReference type="ARBA" id="ARBA00022741"/>
    </source>
</evidence>
<evidence type="ECO:0000313" key="7">
    <source>
        <dbReference type="EMBL" id="KAL2800487.1"/>
    </source>
</evidence>
<sequence>MATLLKWARNAFKRAPLTPLKFSNTNFKTSSASEILEEERFEFSKYQVIGKLGFDVTSTVWLARDLEGHQYVTLKVYTRDEDYQEDGSWHVRTALDTFTIPRSGGDNYFSELKYRNPIHHFTEDLLKAGLMQVLVRLDYLHTECKLVHTGIKGDNILQVIADKAILESFSKTELEYPSPRKFVDGAPVYASRQFDVPKSFGRAVLIDFGSAVRGDEQQNHNAQPNFYRSPEVMLKADWSYPIDIWSVGVMIWDLFEDRHLFYGNDPDGRGYTTRAHLAEMIGILGTHPMDLISQGARSHEFFTEDKKDKEMFMDFMRGMLQWRPEDRKTAKELLQDPWLNDKI</sequence>
<reference evidence="7 8" key="1">
    <citation type="submission" date="2024-07" db="EMBL/GenBank/DDBJ databases">
        <title>Section-level genome sequencing and comparative genomics of Aspergillus sections Usti and Cavernicolus.</title>
        <authorList>
            <consortium name="Lawrence Berkeley National Laboratory"/>
            <person name="Nybo J.L."/>
            <person name="Vesth T.C."/>
            <person name="Theobald S."/>
            <person name="Frisvad J.C."/>
            <person name="Larsen T.O."/>
            <person name="Kjaerboelling I."/>
            <person name="Rothschild-Mancinelli K."/>
            <person name="Lyhne E.K."/>
            <person name="Kogle M.E."/>
            <person name="Barry K."/>
            <person name="Clum A."/>
            <person name="Na H."/>
            <person name="Ledsgaard L."/>
            <person name="Lin J."/>
            <person name="Lipzen A."/>
            <person name="Kuo A."/>
            <person name="Riley R."/>
            <person name="Mondo S."/>
            <person name="Labutti K."/>
            <person name="Haridas S."/>
            <person name="Pangalinan J."/>
            <person name="Salamov A.A."/>
            <person name="Simmons B.A."/>
            <person name="Magnuson J.K."/>
            <person name="Chen J."/>
            <person name="Drula E."/>
            <person name="Henrissat B."/>
            <person name="Wiebenga A."/>
            <person name="Lubbers R.J."/>
            <person name="Gomes A.C."/>
            <person name="Makela M.R."/>
            <person name="Stajich J."/>
            <person name="Grigoriev I.V."/>
            <person name="Mortensen U.H."/>
            <person name="De Vries R.P."/>
            <person name="Baker S.E."/>
            <person name="Andersen M.R."/>
        </authorList>
    </citation>
    <scope>NUCLEOTIDE SEQUENCE [LARGE SCALE GENOMIC DNA]</scope>
    <source>
        <strain evidence="7 8">CBS 209.92</strain>
    </source>
</reference>
<dbReference type="InterPro" id="IPR051175">
    <property type="entry name" value="CLK_kinases"/>
</dbReference>
<evidence type="ECO:0000259" key="6">
    <source>
        <dbReference type="PROSITE" id="PS50011"/>
    </source>
</evidence>
<dbReference type="Gene3D" id="3.30.200.20">
    <property type="entry name" value="Phosphorylase Kinase, domain 1"/>
    <property type="match status" value="1"/>
</dbReference>
<keyword evidence="1" id="KW-0723">Serine/threonine-protein kinase</keyword>
<dbReference type="PANTHER" id="PTHR45646:SF11">
    <property type="entry name" value="SERINE_THREONINE-PROTEIN KINASE DOA"/>
    <property type="match status" value="1"/>
</dbReference>
<dbReference type="InterPro" id="IPR011009">
    <property type="entry name" value="Kinase-like_dom_sf"/>
</dbReference>
<dbReference type="InterPro" id="IPR000719">
    <property type="entry name" value="Prot_kinase_dom"/>
</dbReference>
<feature type="domain" description="Protein kinase" evidence="6">
    <location>
        <begin position="1"/>
        <end position="339"/>
    </location>
</feature>
<evidence type="ECO:0000256" key="1">
    <source>
        <dbReference type="ARBA" id="ARBA00022527"/>
    </source>
</evidence>
<dbReference type="PANTHER" id="PTHR45646">
    <property type="entry name" value="SERINE/THREONINE-PROTEIN KINASE DOA-RELATED"/>
    <property type="match status" value="1"/>
</dbReference>
<keyword evidence="5" id="KW-0067">ATP-binding</keyword>
<protein>
    <submittedName>
        <fullName evidence="7">CMGC protein kinase</fullName>
    </submittedName>
</protein>
<keyword evidence="2" id="KW-0808">Transferase</keyword>
<organism evidence="7 8">
    <name type="scientific">Aspergillus keveii</name>
    <dbReference type="NCBI Taxonomy" id="714993"/>
    <lineage>
        <taxon>Eukaryota</taxon>
        <taxon>Fungi</taxon>
        <taxon>Dikarya</taxon>
        <taxon>Ascomycota</taxon>
        <taxon>Pezizomycotina</taxon>
        <taxon>Eurotiomycetes</taxon>
        <taxon>Eurotiomycetidae</taxon>
        <taxon>Eurotiales</taxon>
        <taxon>Aspergillaceae</taxon>
        <taxon>Aspergillus</taxon>
        <taxon>Aspergillus subgen. Nidulantes</taxon>
    </lineage>
</organism>
<evidence type="ECO:0000256" key="5">
    <source>
        <dbReference type="ARBA" id="ARBA00022840"/>
    </source>
</evidence>
<dbReference type="PROSITE" id="PS50011">
    <property type="entry name" value="PROTEIN_KINASE_DOM"/>
    <property type="match status" value="1"/>
</dbReference>
<dbReference type="SUPFAM" id="SSF56112">
    <property type="entry name" value="Protein kinase-like (PK-like)"/>
    <property type="match status" value="1"/>
</dbReference>
<dbReference type="SMART" id="SM00220">
    <property type="entry name" value="S_TKc"/>
    <property type="match status" value="1"/>
</dbReference>
<comment type="caution">
    <text evidence="7">The sequence shown here is derived from an EMBL/GenBank/DDBJ whole genome shotgun (WGS) entry which is preliminary data.</text>
</comment>
<dbReference type="EMBL" id="JBFTWV010000003">
    <property type="protein sequence ID" value="KAL2800487.1"/>
    <property type="molecule type" value="Genomic_DNA"/>
</dbReference>
<name>A0ABR4GN89_9EURO</name>